<evidence type="ECO:0000256" key="3">
    <source>
        <dbReference type="ARBA" id="ARBA00022475"/>
    </source>
</evidence>
<reference evidence="10" key="1">
    <citation type="submission" date="2022-01" db="EMBL/GenBank/DDBJ databases">
        <title>PSI-footprinting approach for the identification of protein synthesis inhibitor producers.</title>
        <authorList>
            <person name="Handel F."/>
            <person name="Kulik A."/>
            <person name="Wex K.W."/>
            <person name="Berscheid A."/>
            <person name="Saur J.S."/>
            <person name="Winkler A."/>
            <person name="Wibberg D."/>
            <person name="Kalinowski J."/>
            <person name="Broetz-Oesterhelt H."/>
            <person name="Mast Y."/>
        </authorList>
    </citation>
    <scope>NUCLEOTIDE SEQUENCE</scope>
    <source>
        <strain evidence="10">KNN 49.3e</strain>
    </source>
</reference>
<feature type="transmembrane region" description="Helical" evidence="8">
    <location>
        <begin position="167"/>
        <end position="189"/>
    </location>
</feature>
<dbReference type="PANTHER" id="PTHR42718:SF46">
    <property type="entry name" value="BLR6921 PROTEIN"/>
    <property type="match status" value="1"/>
</dbReference>
<feature type="transmembrane region" description="Helical" evidence="8">
    <location>
        <begin position="105"/>
        <end position="128"/>
    </location>
</feature>
<evidence type="ECO:0000256" key="7">
    <source>
        <dbReference type="SAM" id="MobiDB-lite"/>
    </source>
</evidence>
<keyword evidence="3" id="KW-1003">Cell membrane</keyword>
<feature type="domain" description="Major facilitator superfamily (MFS) profile" evidence="9">
    <location>
        <begin position="14"/>
        <end position="462"/>
    </location>
</feature>
<dbReference type="Gene3D" id="1.20.1250.20">
    <property type="entry name" value="MFS general substrate transporter like domains"/>
    <property type="match status" value="1"/>
</dbReference>
<feature type="transmembrane region" description="Helical" evidence="8">
    <location>
        <begin position="48"/>
        <end position="68"/>
    </location>
</feature>
<dbReference type="Pfam" id="PF07690">
    <property type="entry name" value="MFS_1"/>
    <property type="match status" value="1"/>
</dbReference>
<dbReference type="InterPro" id="IPR005829">
    <property type="entry name" value="Sugar_transporter_CS"/>
</dbReference>
<dbReference type="InterPro" id="IPR011701">
    <property type="entry name" value="MFS"/>
</dbReference>
<feature type="transmembrane region" description="Helical" evidence="8">
    <location>
        <begin position="438"/>
        <end position="457"/>
    </location>
</feature>
<dbReference type="RefSeq" id="WP_249465805.1">
    <property type="nucleotide sequence ID" value="NZ_CP091196.1"/>
</dbReference>
<dbReference type="EMBL" id="CP091196">
    <property type="protein sequence ID" value="UQS24795.1"/>
    <property type="molecule type" value="Genomic_DNA"/>
</dbReference>
<evidence type="ECO:0000256" key="6">
    <source>
        <dbReference type="ARBA" id="ARBA00023136"/>
    </source>
</evidence>
<sequence>MPSGRHPGGRQRAVLALACAAQFMVVLDISVVNVALPSIQRALGFDDSGLQWVINAYALTFAGFLLLGGRFADLFGRKRVFVLGLVLFSGASLAGGLANSAPLLIVARAVQGVGAAVLAPATLTVLTTTFAEGAARARALAIWTAVGIAGGTAGNLIGGVLTEFLSWRSILLINVPIGAIAILLTARSLTPDDEAGRRGRLDVAGAMLATGGLAALTYGIAHANDDGWAAPSTITALTGGAAAVALFIVVEARFARAPLIPLRLFRSRAISAGNVAMVLAGACLNPMWYFLTLYMQTTLHYSPVQTGLGFLPHTLVAIVIGVRVTPWLMRRLDNRALIVAGAVIAAAGFWWQSRSTADSGYLSGILGPAIVFSTGSALLNTPITTTVTSGIDAKDAGAASGLMNTTKQFGGALGLAVLVTITGNHLDTPPAPAAAYGRAFLTIAAILVAVAVVALTLPDSGRPGPPASREPRTPRHDLGHAQDHEHPPHPGGRQRRILRRHQGRSRAQQRGQLRLVEQPGLGQLPPLRPGVITG</sequence>
<dbReference type="Gene3D" id="1.20.1720.10">
    <property type="entry name" value="Multidrug resistance protein D"/>
    <property type="match status" value="1"/>
</dbReference>
<keyword evidence="2" id="KW-0813">Transport</keyword>
<feature type="transmembrane region" description="Helical" evidence="8">
    <location>
        <begin position="409"/>
        <end position="426"/>
    </location>
</feature>
<organism evidence="10 11">
    <name type="scientific">Amycolatopsis thermalba</name>
    <dbReference type="NCBI Taxonomy" id="944492"/>
    <lineage>
        <taxon>Bacteria</taxon>
        <taxon>Bacillati</taxon>
        <taxon>Actinomycetota</taxon>
        <taxon>Actinomycetes</taxon>
        <taxon>Pseudonocardiales</taxon>
        <taxon>Pseudonocardiaceae</taxon>
        <taxon>Amycolatopsis</taxon>
    </lineage>
</organism>
<keyword evidence="5 8" id="KW-1133">Transmembrane helix</keyword>
<protein>
    <submittedName>
        <fullName evidence="10">MFS transporter</fullName>
    </submittedName>
</protein>
<feature type="transmembrane region" description="Helical" evidence="8">
    <location>
        <begin position="336"/>
        <end position="353"/>
    </location>
</feature>
<dbReference type="SUPFAM" id="SSF103473">
    <property type="entry name" value="MFS general substrate transporter"/>
    <property type="match status" value="2"/>
</dbReference>
<evidence type="ECO:0000256" key="4">
    <source>
        <dbReference type="ARBA" id="ARBA00022692"/>
    </source>
</evidence>
<dbReference type="InterPro" id="IPR004638">
    <property type="entry name" value="EmrB-like"/>
</dbReference>
<keyword evidence="11" id="KW-1185">Reference proteome</keyword>
<evidence type="ECO:0000256" key="2">
    <source>
        <dbReference type="ARBA" id="ARBA00022448"/>
    </source>
</evidence>
<evidence type="ECO:0000313" key="10">
    <source>
        <dbReference type="EMBL" id="UQS24795.1"/>
    </source>
</evidence>
<feature type="transmembrane region" description="Helical" evidence="8">
    <location>
        <begin position="12"/>
        <end position="36"/>
    </location>
</feature>
<dbReference type="PANTHER" id="PTHR42718">
    <property type="entry name" value="MAJOR FACILITATOR SUPERFAMILY MULTIDRUG TRANSPORTER MFSC"/>
    <property type="match status" value="1"/>
</dbReference>
<dbReference type="NCBIfam" id="TIGR00711">
    <property type="entry name" value="efflux_EmrB"/>
    <property type="match status" value="1"/>
</dbReference>
<proteinExistence type="predicted"/>
<accession>A0ABY4NXI9</accession>
<dbReference type="InterPro" id="IPR036259">
    <property type="entry name" value="MFS_trans_sf"/>
</dbReference>
<dbReference type="InterPro" id="IPR020846">
    <property type="entry name" value="MFS_dom"/>
</dbReference>
<dbReference type="PROSITE" id="PS50850">
    <property type="entry name" value="MFS"/>
    <property type="match status" value="1"/>
</dbReference>
<feature type="region of interest" description="Disordered" evidence="7">
    <location>
        <begin position="458"/>
        <end position="534"/>
    </location>
</feature>
<comment type="subcellular location">
    <subcellularLocation>
        <location evidence="1">Cell membrane</location>
        <topology evidence="1">Multi-pass membrane protein</topology>
    </subcellularLocation>
</comment>
<keyword evidence="6 8" id="KW-0472">Membrane</keyword>
<feature type="transmembrane region" description="Helical" evidence="8">
    <location>
        <begin position="227"/>
        <end position="250"/>
    </location>
</feature>
<gene>
    <name evidence="10" type="ORF">L1857_19215</name>
</gene>
<feature type="transmembrane region" description="Helical" evidence="8">
    <location>
        <begin position="80"/>
        <end position="99"/>
    </location>
</feature>
<feature type="transmembrane region" description="Helical" evidence="8">
    <location>
        <begin position="140"/>
        <end position="161"/>
    </location>
</feature>
<feature type="transmembrane region" description="Helical" evidence="8">
    <location>
        <begin position="310"/>
        <end position="329"/>
    </location>
</feature>
<feature type="transmembrane region" description="Helical" evidence="8">
    <location>
        <begin position="201"/>
        <end position="221"/>
    </location>
</feature>
<dbReference type="PROSITE" id="PS00216">
    <property type="entry name" value="SUGAR_TRANSPORT_1"/>
    <property type="match status" value="1"/>
</dbReference>
<evidence type="ECO:0000313" key="11">
    <source>
        <dbReference type="Proteomes" id="UP000830158"/>
    </source>
</evidence>
<evidence type="ECO:0000259" key="9">
    <source>
        <dbReference type="PROSITE" id="PS50850"/>
    </source>
</evidence>
<dbReference type="Proteomes" id="UP000830158">
    <property type="component" value="Chromosome"/>
</dbReference>
<feature type="compositionally biased region" description="Basic and acidic residues" evidence="7">
    <location>
        <begin position="469"/>
        <end position="488"/>
    </location>
</feature>
<evidence type="ECO:0000256" key="8">
    <source>
        <dbReference type="SAM" id="Phobius"/>
    </source>
</evidence>
<feature type="transmembrane region" description="Helical" evidence="8">
    <location>
        <begin position="271"/>
        <end position="290"/>
    </location>
</feature>
<keyword evidence="4 8" id="KW-0812">Transmembrane</keyword>
<evidence type="ECO:0000256" key="5">
    <source>
        <dbReference type="ARBA" id="ARBA00022989"/>
    </source>
</evidence>
<evidence type="ECO:0000256" key="1">
    <source>
        <dbReference type="ARBA" id="ARBA00004651"/>
    </source>
</evidence>
<dbReference type="CDD" id="cd17321">
    <property type="entry name" value="MFS_MMR_MDR_like"/>
    <property type="match status" value="1"/>
</dbReference>
<name>A0ABY4NXI9_9PSEU</name>
<feature type="compositionally biased region" description="Basic residues" evidence="7">
    <location>
        <begin position="492"/>
        <end position="504"/>
    </location>
</feature>